<dbReference type="InterPro" id="IPR014777">
    <property type="entry name" value="4pyrrole_Mease_sub1"/>
</dbReference>
<keyword evidence="4" id="KW-0808">Transferase</keyword>
<dbReference type="InterPro" id="IPR006365">
    <property type="entry name" value="Cbl_synth_CobL"/>
</dbReference>
<comment type="pathway">
    <text evidence="1">Cofactor biosynthesis; adenosylcobalamin biosynthesis.</text>
</comment>
<dbReference type="InterPro" id="IPR014776">
    <property type="entry name" value="4pyrrole_Mease_sub2"/>
</dbReference>
<dbReference type="GO" id="GO:0032259">
    <property type="term" value="P:methylation"/>
    <property type="evidence" value="ECO:0007669"/>
    <property type="project" value="UniProtKB-KW"/>
</dbReference>
<dbReference type="Pfam" id="PF03602">
    <property type="entry name" value="Cons_hypoth95"/>
    <property type="match status" value="1"/>
</dbReference>
<protein>
    <submittedName>
        <fullName evidence="7">Precorrin-6y C5,15-methyltransferase (Decarboxylating) subunit CbiE</fullName>
    </submittedName>
</protein>
<dbReference type="RefSeq" id="WP_212521982.1">
    <property type="nucleotide sequence ID" value="NZ_JAGSOH010000162.1"/>
</dbReference>
<dbReference type="PIRSF" id="PIRSF036428">
    <property type="entry name" value="CobL"/>
    <property type="match status" value="1"/>
</dbReference>
<feature type="domain" description="Tetrapyrrole methylase" evidence="6">
    <location>
        <begin position="13"/>
        <end position="194"/>
    </location>
</feature>
<keyword evidence="3" id="KW-0489">Methyltransferase</keyword>
<evidence type="ECO:0000256" key="2">
    <source>
        <dbReference type="ARBA" id="ARBA00022573"/>
    </source>
</evidence>
<accession>A0A941IMA1</accession>
<dbReference type="InterPro" id="IPR035996">
    <property type="entry name" value="4pyrrol_Methylase_sf"/>
</dbReference>
<dbReference type="Proteomes" id="UP000676325">
    <property type="component" value="Unassembled WGS sequence"/>
</dbReference>
<reference evidence="7" key="1">
    <citation type="submission" date="2021-04" db="EMBL/GenBank/DDBJ databases">
        <title>Genome based classification of Actinospica acidithermotolerans sp. nov., an actinobacterium isolated from an Indonesian hot spring.</title>
        <authorList>
            <person name="Kusuma A.B."/>
            <person name="Putra K.E."/>
            <person name="Nafisah S."/>
            <person name="Loh J."/>
            <person name="Nouioui I."/>
            <person name="Goodfellow M."/>
        </authorList>
    </citation>
    <scope>NUCLEOTIDE SEQUENCE</scope>
    <source>
        <strain evidence="7">MGRD01-02</strain>
    </source>
</reference>
<dbReference type="AlphaFoldDB" id="A0A941IMA1"/>
<dbReference type="InterPro" id="IPR029063">
    <property type="entry name" value="SAM-dependent_MTases_sf"/>
</dbReference>
<organism evidence="7 8">
    <name type="scientific">Actinospica acidithermotolerans</name>
    <dbReference type="NCBI Taxonomy" id="2828514"/>
    <lineage>
        <taxon>Bacteria</taxon>
        <taxon>Bacillati</taxon>
        <taxon>Actinomycetota</taxon>
        <taxon>Actinomycetes</taxon>
        <taxon>Catenulisporales</taxon>
        <taxon>Actinospicaceae</taxon>
        <taxon>Actinospica</taxon>
    </lineage>
</organism>
<dbReference type="SUPFAM" id="SSF53790">
    <property type="entry name" value="Tetrapyrrole methylase"/>
    <property type="match status" value="1"/>
</dbReference>
<sequence>MGELTVIGYSGADLGADALAVLASATLVVGGARHLAAVPVPEGARTIQLGALEPALDALGRHDGNAVVLASGDPGFFGIVRKLRAGGLEVARVIPAVSSIAAAFAAVRLDWDDAAVVSAHGGGISGSTRSLRRAVNACLAHPKVAVLTGPRATPRDLAKALLAAGLDAGDRVVWIAERLGTDQERVSSYDLAEAAKVRAEEPNVALLLAPVPARESSGWLAGARAGGITANDRSLVPLPDEEFEHRDGQITKMETRTLAVSLLGPKFGRLIWDLGAGSGSVGIECARRGAAVLAVERDAESCERIGRNAARHGGTGLYICKGDAADHAARMPDPDAVFIGGGGMDVLRTVLDRRAPRLVATFASLERAGSVLPLLAGHGYKAEGILQQASRFAPLPDGTHRLAAQNPVFLVWGELL</sequence>
<dbReference type="CDD" id="cd02440">
    <property type="entry name" value="AdoMet_MTases"/>
    <property type="match status" value="1"/>
</dbReference>
<dbReference type="PANTHER" id="PTHR43182">
    <property type="entry name" value="COBALT-PRECORRIN-6B C(15)-METHYLTRANSFERASE (DECARBOXYLATING)"/>
    <property type="match status" value="1"/>
</dbReference>
<evidence type="ECO:0000256" key="4">
    <source>
        <dbReference type="ARBA" id="ARBA00022679"/>
    </source>
</evidence>
<name>A0A941IMA1_9ACTN</name>
<dbReference type="Gene3D" id="3.40.50.150">
    <property type="entry name" value="Vaccinia Virus protein VP39"/>
    <property type="match status" value="1"/>
</dbReference>
<evidence type="ECO:0000313" key="8">
    <source>
        <dbReference type="Proteomes" id="UP000676325"/>
    </source>
</evidence>
<evidence type="ECO:0000313" key="7">
    <source>
        <dbReference type="EMBL" id="MBR7830862.1"/>
    </source>
</evidence>
<evidence type="ECO:0000256" key="3">
    <source>
        <dbReference type="ARBA" id="ARBA00022603"/>
    </source>
</evidence>
<comment type="caution">
    <text evidence="7">The sequence shown here is derived from an EMBL/GenBank/DDBJ whole genome shotgun (WGS) entry which is preliminary data.</text>
</comment>
<dbReference type="PANTHER" id="PTHR43182:SF1">
    <property type="entry name" value="COBALT-PRECORRIN-7 C(5)-METHYLTRANSFERASE"/>
    <property type="match status" value="1"/>
</dbReference>
<keyword evidence="2" id="KW-0169">Cobalamin biosynthesis</keyword>
<dbReference type="GO" id="GO:0008276">
    <property type="term" value="F:protein methyltransferase activity"/>
    <property type="evidence" value="ECO:0007669"/>
    <property type="project" value="InterPro"/>
</dbReference>
<dbReference type="NCBIfam" id="TIGR02467">
    <property type="entry name" value="CbiE"/>
    <property type="match status" value="1"/>
</dbReference>
<dbReference type="InterPro" id="IPR012818">
    <property type="entry name" value="CbiE"/>
</dbReference>
<dbReference type="SUPFAM" id="SSF53335">
    <property type="entry name" value="S-adenosyl-L-methionine-dependent methyltransferases"/>
    <property type="match status" value="1"/>
</dbReference>
<dbReference type="EMBL" id="JAGSOH010000162">
    <property type="protein sequence ID" value="MBR7830862.1"/>
    <property type="molecule type" value="Genomic_DNA"/>
</dbReference>
<dbReference type="InterPro" id="IPR050714">
    <property type="entry name" value="Cobalamin_biosynth_MTase"/>
</dbReference>
<dbReference type="Gene3D" id="3.30.950.10">
    <property type="entry name" value="Methyltransferase, Cobalt-precorrin-4 Transmethylase, Domain 2"/>
    <property type="match status" value="1"/>
</dbReference>
<evidence type="ECO:0000259" key="6">
    <source>
        <dbReference type="Pfam" id="PF00590"/>
    </source>
</evidence>
<dbReference type="InterPro" id="IPR000878">
    <property type="entry name" value="4pyrrol_Mease"/>
</dbReference>
<dbReference type="CDD" id="cd11644">
    <property type="entry name" value="Precorrin-6Y-MT"/>
    <property type="match status" value="1"/>
</dbReference>
<evidence type="ECO:0000256" key="5">
    <source>
        <dbReference type="ARBA" id="ARBA00022691"/>
    </source>
</evidence>
<keyword evidence="8" id="KW-1185">Reference proteome</keyword>
<proteinExistence type="predicted"/>
<evidence type="ECO:0000256" key="1">
    <source>
        <dbReference type="ARBA" id="ARBA00004953"/>
    </source>
</evidence>
<dbReference type="Gene3D" id="3.40.1010.10">
    <property type="entry name" value="Cobalt-precorrin-4 Transmethylase, Domain 1"/>
    <property type="match status" value="1"/>
</dbReference>
<dbReference type="GO" id="GO:0009236">
    <property type="term" value="P:cobalamin biosynthetic process"/>
    <property type="evidence" value="ECO:0007669"/>
    <property type="project" value="UniProtKB-KW"/>
</dbReference>
<dbReference type="Pfam" id="PF00590">
    <property type="entry name" value="TP_methylase"/>
    <property type="match status" value="1"/>
</dbReference>
<gene>
    <name evidence="7" type="primary">cbiE</name>
    <name evidence="7" type="ORF">KDK95_31450</name>
</gene>
<keyword evidence="5" id="KW-0949">S-adenosyl-L-methionine</keyword>